<dbReference type="EMBL" id="MCFL01000010">
    <property type="protein sequence ID" value="ORZ38009.1"/>
    <property type="molecule type" value="Genomic_DNA"/>
</dbReference>
<keyword evidence="2" id="KW-0472">Membrane</keyword>
<evidence type="ECO:0000256" key="2">
    <source>
        <dbReference type="SAM" id="Phobius"/>
    </source>
</evidence>
<feature type="transmembrane region" description="Helical" evidence="2">
    <location>
        <begin position="291"/>
        <end position="315"/>
    </location>
</feature>
<feature type="transmembrane region" description="Helical" evidence="2">
    <location>
        <begin position="327"/>
        <end position="347"/>
    </location>
</feature>
<evidence type="ECO:0000313" key="3">
    <source>
        <dbReference type="EMBL" id="ORZ38009.1"/>
    </source>
</evidence>
<feature type="region of interest" description="Disordered" evidence="1">
    <location>
        <begin position="1"/>
        <end position="75"/>
    </location>
</feature>
<feature type="compositionally biased region" description="Polar residues" evidence="1">
    <location>
        <begin position="1"/>
        <end position="13"/>
    </location>
</feature>
<feature type="transmembrane region" description="Helical" evidence="2">
    <location>
        <begin position="251"/>
        <end position="270"/>
    </location>
</feature>
<dbReference type="InterPro" id="IPR026505">
    <property type="entry name" value="Solute_c_fam_35_mem_F3/F4"/>
</dbReference>
<feature type="compositionally biased region" description="Polar residues" evidence="1">
    <location>
        <begin position="43"/>
        <end position="53"/>
    </location>
</feature>
<evidence type="ECO:0000256" key="1">
    <source>
        <dbReference type="SAM" id="MobiDB-lite"/>
    </source>
</evidence>
<sequence length="419" mass="45776">MSSLPKSPTTISASHGHHHSAPIADSSSSRPERDSESTPLLHGSSNSPRSSYSHADRRPPPHPSSSSSSPTSPTRSIMARAYEIPPESPRRPTPRWLAGVLLLICLVAFIVQSEITAFVQNRIHYRKPYFMLWYSHSCYTLLLPFHFLFCYLYHGRTLTPTKRYLASATHALRGYTSMSNVTALYNTFTFFALVFSVWMSVDGERLHVRNVSAVVASLLGIAAITFLPASLDASGSAGAQDDPSKKPVMAHLAWFGDLMAVTGAATYGLYEATYKKYAVPPNRPTLSFATVVTGMIGVFTLLVLWIPIPILHWVGHETFQWPSMYQFGYLTLIALTGIMFNATFMLLIAFTSPVMAAVGIMLTIPCVAVVEVAMGVVTRVPFGTVVGSVVICIGFALLVSGYTGDKAMAAERVRVVDEE</sequence>
<feature type="transmembrane region" description="Helical" evidence="2">
    <location>
        <begin position="213"/>
        <end position="231"/>
    </location>
</feature>
<organism evidence="3 4">
    <name type="scientific">Catenaria anguillulae PL171</name>
    <dbReference type="NCBI Taxonomy" id="765915"/>
    <lineage>
        <taxon>Eukaryota</taxon>
        <taxon>Fungi</taxon>
        <taxon>Fungi incertae sedis</taxon>
        <taxon>Blastocladiomycota</taxon>
        <taxon>Blastocladiomycetes</taxon>
        <taxon>Blastocladiales</taxon>
        <taxon>Catenariaceae</taxon>
        <taxon>Catenaria</taxon>
    </lineage>
</organism>
<protein>
    <recommendedName>
        <fullName evidence="5">EamA domain-containing protein</fullName>
    </recommendedName>
</protein>
<evidence type="ECO:0000313" key="4">
    <source>
        <dbReference type="Proteomes" id="UP000193411"/>
    </source>
</evidence>
<reference evidence="3 4" key="1">
    <citation type="submission" date="2016-07" db="EMBL/GenBank/DDBJ databases">
        <title>Pervasive Adenine N6-methylation of Active Genes in Fungi.</title>
        <authorList>
            <consortium name="DOE Joint Genome Institute"/>
            <person name="Mondo S.J."/>
            <person name="Dannebaum R.O."/>
            <person name="Kuo R.C."/>
            <person name="Labutti K."/>
            <person name="Haridas S."/>
            <person name="Kuo A."/>
            <person name="Salamov A."/>
            <person name="Ahrendt S.R."/>
            <person name="Lipzen A."/>
            <person name="Sullivan W."/>
            <person name="Andreopoulos W.B."/>
            <person name="Clum A."/>
            <person name="Lindquist E."/>
            <person name="Daum C."/>
            <person name="Ramamoorthy G.K."/>
            <person name="Gryganskyi A."/>
            <person name="Culley D."/>
            <person name="Magnuson J.K."/>
            <person name="James T.Y."/>
            <person name="O'Malley M.A."/>
            <person name="Stajich J.E."/>
            <person name="Spatafora J.W."/>
            <person name="Visel A."/>
            <person name="Grigoriev I.V."/>
        </authorList>
    </citation>
    <scope>NUCLEOTIDE SEQUENCE [LARGE SCALE GENOMIC DNA]</scope>
    <source>
        <strain evidence="3 4">PL171</strain>
    </source>
</reference>
<feature type="transmembrane region" description="Helical" evidence="2">
    <location>
        <begin position="96"/>
        <end position="119"/>
    </location>
</feature>
<keyword evidence="2" id="KW-1133">Transmembrane helix</keyword>
<feature type="transmembrane region" description="Helical" evidence="2">
    <location>
        <begin position="131"/>
        <end position="154"/>
    </location>
</feature>
<dbReference type="PANTHER" id="PTHR19346">
    <property type="entry name" value="SUGAR PHOSPHATE TRANSPORTER DOMAIN-CONTAINING PROTEIN"/>
    <property type="match status" value="1"/>
</dbReference>
<proteinExistence type="predicted"/>
<feature type="compositionally biased region" description="Low complexity" evidence="1">
    <location>
        <begin position="64"/>
        <end position="75"/>
    </location>
</feature>
<keyword evidence="4" id="KW-1185">Reference proteome</keyword>
<comment type="caution">
    <text evidence="3">The sequence shown here is derived from an EMBL/GenBank/DDBJ whole genome shotgun (WGS) entry which is preliminary data.</text>
</comment>
<dbReference type="OrthoDB" id="10062838at2759"/>
<feature type="transmembrane region" description="Helical" evidence="2">
    <location>
        <begin position="382"/>
        <end position="404"/>
    </location>
</feature>
<dbReference type="AlphaFoldDB" id="A0A1Y2HU36"/>
<dbReference type="PANTHER" id="PTHR19346:SF4">
    <property type="entry name" value="SUGAR PHOSPHATE TRANSPORTER DOMAIN-CONTAINING PROTEIN"/>
    <property type="match status" value="1"/>
</dbReference>
<keyword evidence="2" id="KW-0812">Transmembrane</keyword>
<accession>A0A1Y2HU36</accession>
<evidence type="ECO:0008006" key="5">
    <source>
        <dbReference type="Google" id="ProtNLM"/>
    </source>
</evidence>
<name>A0A1Y2HU36_9FUNG</name>
<dbReference type="Proteomes" id="UP000193411">
    <property type="component" value="Unassembled WGS sequence"/>
</dbReference>
<feature type="transmembrane region" description="Helical" evidence="2">
    <location>
        <begin position="183"/>
        <end position="201"/>
    </location>
</feature>
<gene>
    <name evidence="3" type="ORF">BCR44DRAFT_1497591</name>
</gene>
<feature type="transmembrane region" description="Helical" evidence="2">
    <location>
        <begin position="354"/>
        <end position="376"/>
    </location>
</feature>